<keyword evidence="2" id="KW-0472">Membrane</keyword>
<dbReference type="PANTHER" id="PTHR44329">
    <property type="entry name" value="SERINE/THREONINE-PROTEIN KINASE TNNI3K-RELATED"/>
    <property type="match status" value="1"/>
</dbReference>
<feature type="compositionally biased region" description="Pro residues" evidence="1">
    <location>
        <begin position="606"/>
        <end position="619"/>
    </location>
</feature>
<dbReference type="AlphaFoldDB" id="A0A425CVQ5"/>
<protein>
    <recommendedName>
        <fullName evidence="3">Protein kinase domain-containing protein</fullName>
    </recommendedName>
</protein>
<dbReference type="PANTHER" id="PTHR44329:SF214">
    <property type="entry name" value="PROTEIN KINASE DOMAIN-CONTAINING PROTEIN"/>
    <property type="match status" value="1"/>
</dbReference>
<feature type="compositionally biased region" description="Basic and acidic residues" evidence="1">
    <location>
        <begin position="168"/>
        <end position="178"/>
    </location>
</feature>
<proteinExistence type="predicted"/>
<evidence type="ECO:0000256" key="1">
    <source>
        <dbReference type="SAM" id="MobiDB-lite"/>
    </source>
</evidence>
<dbReference type="InterPro" id="IPR001245">
    <property type="entry name" value="Ser-Thr/Tyr_kinase_cat_dom"/>
</dbReference>
<dbReference type="InterPro" id="IPR051681">
    <property type="entry name" value="Ser/Thr_Kinases-Pseudokinases"/>
</dbReference>
<evidence type="ECO:0000259" key="3">
    <source>
        <dbReference type="PROSITE" id="PS50011"/>
    </source>
</evidence>
<evidence type="ECO:0000313" key="4">
    <source>
        <dbReference type="EMBL" id="RQM21164.1"/>
    </source>
</evidence>
<keyword evidence="2" id="KW-1133">Transmembrane helix</keyword>
<comment type="caution">
    <text evidence="4">The sequence shown here is derived from an EMBL/GenBank/DDBJ whole genome shotgun (WGS) entry which is preliminary data.</text>
</comment>
<evidence type="ECO:0000256" key="2">
    <source>
        <dbReference type="SAM" id="Phobius"/>
    </source>
</evidence>
<dbReference type="Proteomes" id="UP000284702">
    <property type="component" value="Unassembled WGS sequence"/>
</dbReference>
<gene>
    <name evidence="4" type="ORF">B5M09_010045</name>
</gene>
<feature type="domain" description="Protein kinase" evidence="3">
    <location>
        <begin position="849"/>
        <end position="1147"/>
    </location>
</feature>
<sequence>MDDPAYCPSLIGKVISQFDDDNGTVFRGCSYYEGLNKAATQVDPAELREKDCKNPDCAALWAEFVSFTSLCPILDQETRHTVSISSLASVCAPTTAKALASTATPSNPAASLLTTNPSSAPTSSSAATIGIVASIVVVLVALVVFGWTRYRRNHSSTTSSSKHSTHTSNDRLDGDTYEPHGTPTHHPNNHSTANSSSNAASLMDSAQQSLMQRSLLDLDMVRVPIDEISYIKPLAEGAYGEVWLGNLYDGPVAIKRLLPTRRTTAVDLQKFISEIVLLSRIECPYVVHLIGAAWTRPSDIVMVTEFMAGGDLRHVLDTNQLDDVAFFPWVKKLQCAHHIAEALVYLDFMTPKVIHRDLKSRNVLLDEDFNTKLTDFGIARETDDATMTAGIGTFRWMAPEVLLDGHYTEKADIFSFGVILSELSTNIVPYSDLRNAKGNVYTDTAIMAKVMTGELIPTFASDCPEWFAELGKLCLALDPHARPSATMLAFRFQKAPMDDGGTTTANPPPAVNVNSVCQAAYAPFIQRYPTCAFTSLLAQSQVNATSVRSSDCLPLSQCRVGLTTFVAAFQPQLPTNLLAKCLLTDTPTKLTTPVASLNALCLGEIPPTPPPPPPPPPLPSFALPSSVTPSTTTSTSPPTSTKPYTSYTSVVQVIDPSWVASSSVKPLVSPGGGSVTPAREPKEADDPNHNVAAAALIICAILLAVVVVFGVVCLVRKAVRRQRRVEEYSSMQDLTATEMMLLERRREQATSSVTTTMDHPPPPPPHPLHPTPYFTSTMNHGGGGGGNSFVLDSYDLMTPNSRSSHHATALSSGTPKQQQPRRSFPPPSPLPYDDDVADLAKYSISAADVRLLQPLAQGLSREVWLAQNSQDKTMITATRLLPHMKTPYELHVFVRSIHFLARMQCPEYIVHFVGVTGVLGRKPTDMMLLTEYMDCGDLRGILDTNHADSSFHWSHKLQCAAHIALGLAYLHAKSLVHGNLSSLNVLVDSAKGAKLSDINGSCNPPDGDDDDVVRLRRFGRSRGSNLKLLTAGLGAFRWVAPEVLRGNQPTPAADMYSLGVILSELDTEQMPFSSSASLEGVVTPRRLREGDHANQEVLVSIVTNAASPAFSPTCPSWFLSVATTCVDADPTRRPTATIVANRFQSQLATTIVYDSARN</sequence>
<dbReference type="PROSITE" id="PS00108">
    <property type="entry name" value="PROTEIN_KINASE_ST"/>
    <property type="match status" value="1"/>
</dbReference>
<dbReference type="GO" id="GO:0004674">
    <property type="term" value="F:protein serine/threonine kinase activity"/>
    <property type="evidence" value="ECO:0007669"/>
    <property type="project" value="TreeGrafter"/>
</dbReference>
<feature type="compositionally biased region" description="Low complexity" evidence="1">
    <location>
        <begin position="624"/>
        <end position="642"/>
    </location>
</feature>
<dbReference type="GO" id="GO:0005524">
    <property type="term" value="F:ATP binding"/>
    <property type="evidence" value="ECO:0007669"/>
    <property type="project" value="InterPro"/>
</dbReference>
<feature type="compositionally biased region" description="Pro residues" evidence="1">
    <location>
        <begin position="759"/>
        <end position="769"/>
    </location>
</feature>
<keyword evidence="2" id="KW-0812">Transmembrane</keyword>
<reference evidence="4" key="1">
    <citation type="submission" date="2018-07" db="EMBL/GenBank/DDBJ databases">
        <title>Annotation of Aphanomyces astaci genome assembly.</title>
        <authorList>
            <person name="Studholme D.J."/>
        </authorList>
    </citation>
    <scope>NUCLEOTIDE SEQUENCE [LARGE SCALE GENOMIC DNA]</scope>
    <source>
        <strain evidence="4">Pc</strain>
    </source>
</reference>
<feature type="region of interest" description="Disordered" evidence="1">
    <location>
        <begin position="662"/>
        <end position="686"/>
    </location>
</feature>
<feature type="transmembrane region" description="Helical" evidence="2">
    <location>
        <begin position="126"/>
        <end position="147"/>
    </location>
</feature>
<feature type="compositionally biased region" description="Low complexity" evidence="1">
    <location>
        <begin position="179"/>
        <end position="201"/>
    </location>
</feature>
<dbReference type="SUPFAM" id="SSF56112">
    <property type="entry name" value="Protein kinase-like (PK-like)"/>
    <property type="match status" value="2"/>
</dbReference>
<name>A0A425CVQ5_APHAT</name>
<dbReference type="InterPro" id="IPR011009">
    <property type="entry name" value="Kinase-like_dom_sf"/>
</dbReference>
<organism evidence="4 5">
    <name type="scientific">Aphanomyces astaci</name>
    <name type="common">Crayfish plague agent</name>
    <dbReference type="NCBI Taxonomy" id="112090"/>
    <lineage>
        <taxon>Eukaryota</taxon>
        <taxon>Sar</taxon>
        <taxon>Stramenopiles</taxon>
        <taxon>Oomycota</taxon>
        <taxon>Saprolegniomycetes</taxon>
        <taxon>Saprolegniales</taxon>
        <taxon>Verrucalvaceae</taxon>
        <taxon>Aphanomyces</taxon>
    </lineage>
</organism>
<dbReference type="VEuPathDB" id="FungiDB:H257_13791"/>
<dbReference type="InterPro" id="IPR008271">
    <property type="entry name" value="Ser/Thr_kinase_AS"/>
</dbReference>
<feature type="region of interest" description="Disordered" evidence="1">
    <location>
        <begin position="154"/>
        <end position="203"/>
    </location>
</feature>
<dbReference type="SMART" id="SM00220">
    <property type="entry name" value="S_TKc"/>
    <property type="match status" value="2"/>
</dbReference>
<evidence type="ECO:0000313" key="5">
    <source>
        <dbReference type="Proteomes" id="UP000284702"/>
    </source>
</evidence>
<feature type="region of interest" description="Disordered" evidence="1">
    <location>
        <begin position="801"/>
        <end position="832"/>
    </location>
</feature>
<dbReference type="InterPro" id="IPR000719">
    <property type="entry name" value="Prot_kinase_dom"/>
</dbReference>
<accession>A0A425CVQ5</accession>
<feature type="domain" description="Protein kinase" evidence="3">
    <location>
        <begin position="228"/>
        <end position="492"/>
    </location>
</feature>
<dbReference type="Pfam" id="PF07714">
    <property type="entry name" value="PK_Tyr_Ser-Thr"/>
    <property type="match status" value="2"/>
</dbReference>
<feature type="transmembrane region" description="Helical" evidence="2">
    <location>
        <begin position="691"/>
        <end position="715"/>
    </location>
</feature>
<dbReference type="Gene3D" id="1.10.510.10">
    <property type="entry name" value="Transferase(Phosphotransferase) domain 1"/>
    <property type="match status" value="2"/>
</dbReference>
<feature type="region of interest" description="Disordered" evidence="1">
    <location>
        <begin position="747"/>
        <end position="769"/>
    </location>
</feature>
<feature type="region of interest" description="Disordered" evidence="1">
    <location>
        <begin position="605"/>
        <end position="642"/>
    </location>
</feature>
<dbReference type="PROSITE" id="PS50011">
    <property type="entry name" value="PROTEIN_KINASE_DOM"/>
    <property type="match status" value="2"/>
</dbReference>
<dbReference type="EMBL" id="MZMZ02003640">
    <property type="protein sequence ID" value="RQM21164.1"/>
    <property type="molecule type" value="Genomic_DNA"/>
</dbReference>
<dbReference type="VEuPathDB" id="FungiDB:H257_13790"/>
<keyword evidence="5" id="KW-1185">Reference proteome</keyword>